<evidence type="ECO:0000313" key="3">
    <source>
        <dbReference type="EMBL" id="AWI10442.1"/>
    </source>
</evidence>
<keyword evidence="2 3" id="KW-0808">Transferase</keyword>
<reference evidence="3 4" key="1">
    <citation type="journal article" date="2018" name="Syst. Appl. Microbiol.">
        <title>Ereboglobus luteus gen. nov. sp. nov. from cockroach guts, and new insights into the oxygen relationship of the genera Opitutus and Didymococcus (Verrucomicrobia: Opitutaceae).</title>
        <authorList>
            <person name="Tegtmeier D."/>
            <person name="Belitz A."/>
            <person name="Radek R."/>
            <person name="Heimerl T."/>
            <person name="Brune A."/>
        </authorList>
    </citation>
    <scope>NUCLEOTIDE SEQUENCE [LARGE SCALE GENOMIC DNA]</scope>
    <source>
        <strain evidence="3 4">Ho45</strain>
    </source>
</reference>
<dbReference type="NCBIfam" id="TIGR00696">
    <property type="entry name" value="wecG_tagA_cpsF"/>
    <property type="match status" value="1"/>
</dbReference>
<dbReference type="OrthoDB" id="9771846at2"/>
<evidence type="ECO:0000256" key="2">
    <source>
        <dbReference type="ARBA" id="ARBA00022679"/>
    </source>
</evidence>
<keyword evidence="4" id="KW-1185">Reference proteome</keyword>
<protein>
    <submittedName>
        <fullName evidence="3">Glycosyltransferase</fullName>
    </submittedName>
</protein>
<sequence>MPPKVNVLGVGVSAMNLRVATTLLLDAARAGRGGYVCVTGVHGVSEAQRDAGFKRILNDAFLNTTDGMPLVWLAKWRAGGDIGRVYGPDLMLALCEAGVEEGLTHFFYGGGEGTAGLLAEKLGARFPGLKVAGVKTPPFRELDPAELAVLAARVNMLKPRFFWVGLGAPKQEKFMAQFAPRIAGSGTVLLGVGAAFDFLSGRARQAPRWMRRCGLEWFFRLCMEPRRLWRRYLINNPLFVLRVTLQLLGLKRYPLEETPRKG</sequence>
<dbReference type="Proteomes" id="UP000244896">
    <property type="component" value="Chromosome"/>
</dbReference>
<evidence type="ECO:0000256" key="1">
    <source>
        <dbReference type="ARBA" id="ARBA00022676"/>
    </source>
</evidence>
<accession>A0A2U8E7A3</accession>
<dbReference type="Pfam" id="PF03808">
    <property type="entry name" value="Glyco_tran_WecG"/>
    <property type="match status" value="1"/>
</dbReference>
<dbReference type="AlphaFoldDB" id="A0A2U8E7A3"/>
<dbReference type="RefSeq" id="WP_108826343.1">
    <property type="nucleotide sequence ID" value="NZ_CP023004.1"/>
</dbReference>
<proteinExistence type="predicted"/>
<evidence type="ECO:0000313" key="4">
    <source>
        <dbReference type="Proteomes" id="UP000244896"/>
    </source>
</evidence>
<dbReference type="InterPro" id="IPR004629">
    <property type="entry name" value="WecG_TagA_CpsF"/>
</dbReference>
<keyword evidence="1" id="KW-0328">Glycosyltransferase</keyword>
<dbReference type="PANTHER" id="PTHR34136:SF1">
    <property type="entry name" value="UDP-N-ACETYL-D-MANNOSAMINURONIC ACID TRANSFERASE"/>
    <property type="match status" value="1"/>
</dbReference>
<dbReference type="PANTHER" id="PTHR34136">
    <property type="match status" value="1"/>
</dbReference>
<dbReference type="GO" id="GO:0016758">
    <property type="term" value="F:hexosyltransferase activity"/>
    <property type="evidence" value="ECO:0007669"/>
    <property type="project" value="TreeGrafter"/>
</dbReference>
<gene>
    <name evidence="3" type="ORF">CKA38_01425</name>
</gene>
<name>A0A2U8E7A3_9BACT</name>
<dbReference type="KEGG" id="elut:CKA38_01425"/>
<dbReference type="CDD" id="cd06533">
    <property type="entry name" value="Glyco_transf_WecG_TagA"/>
    <property type="match status" value="1"/>
</dbReference>
<dbReference type="EMBL" id="CP023004">
    <property type="protein sequence ID" value="AWI10442.1"/>
    <property type="molecule type" value="Genomic_DNA"/>
</dbReference>
<organism evidence="3 4">
    <name type="scientific">Ereboglobus luteus</name>
    <dbReference type="NCBI Taxonomy" id="1796921"/>
    <lineage>
        <taxon>Bacteria</taxon>
        <taxon>Pseudomonadati</taxon>
        <taxon>Verrucomicrobiota</taxon>
        <taxon>Opitutia</taxon>
        <taxon>Opitutales</taxon>
        <taxon>Opitutaceae</taxon>
        <taxon>Ereboglobus</taxon>
    </lineage>
</organism>